<dbReference type="GO" id="GO:0005886">
    <property type="term" value="C:plasma membrane"/>
    <property type="evidence" value="ECO:0007669"/>
    <property type="project" value="UniProtKB-SubCell"/>
</dbReference>
<accession>A0A921AW64</accession>
<feature type="transmembrane region" description="Helical" evidence="8">
    <location>
        <begin position="502"/>
        <end position="532"/>
    </location>
</feature>
<dbReference type="Proteomes" id="UP000698963">
    <property type="component" value="Unassembled WGS sequence"/>
</dbReference>
<feature type="transmembrane region" description="Helical" evidence="8">
    <location>
        <begin position="103"/>
        <end position="123"/>
    </location>
</feature>
<dbReference type="InterPro" id="IPR003804">
    <property type="entry name" value="Lactate_perm"/>
</dbReference>
<feature type="transmembrane region" description="Helical" evidence="8">
    <location>
        <begin position="34"/>
        <end position="56"/>
    </location>
</feature>
<dbReference type="PANTHER" id="PTHR30003:SF0">
    <property type="entry name" value="GLYCOLATE PERMEASE GLCA-RELATED"/>
    <property type="match status" value="1"/>
</dbReference>
<feature type="transmembrane region" description="Helical" evidence="8">
    <location>
        <begin position="158"/>
        <end position="180"/>
    </location>
</feature>
<evidence type="ECO:0000313" key="10">
    <source>
        <dbReference type="Proteomes" id="UP000698963"/>
    </source>
</evidence>
<feature type="transmembrane region" description="Helical" evidence="8">
    <location>
        <begin position="319"/>
        <end position="339"/>
    </location>
</feature>
<evidence type="ECO:0000256" key="5">
    <source>
        <dbReference type="ARBA" id="ARBA00022692"/>
    </source>
</evidence>
<keyword evidence="4 8" id="KW-1003">Cell membrane</keyword>
<comment type="function">
    <text evidence="8">Uptake of L-lactate across the membrane. Can also transport D-lactate and glycolate.</text>
</comment>
<organism evidence="9 10">
    <name type="scientific">Mailhella massiliensis</name>
    <dbReference type="NCBI Taxonomy" id="1903261"/>
    <lineage>
        <taxon>Bacteria</taxon>
        <taxon>Pseudomonadati</taxon>
        <taxon>Thermodesulfobacteriota</taxon>
        <taxon>Desulfovibrionia</taxon>
        <taxon>Desulfovibrionales</taxon>
        <taxon>Desulfovibrionaceae</taxon>
        <taxon>Mailhella</taxon>
    </lineage>
</organism>
<feature type="transmembrane region" description="Helical" evidence="8">
    <location>
        <begin position="544"/>
        <end position="561"/>
    </location>
</feature>
<dbReference type="RefSeq" id="WP_304121854.1">
    <property type="nucleotide sequence ID" value="NZ_DYZA01000100.1"/>
</dbReference>
<dbReference type="NCBIfam" id="TIGR00795">
    <property type="entry name" value="lctP"/>
    <property type="match status" value="1"/>
</dbReference>
<dbReference type="GO" id="GO:0015295">
    <property type="term" value="F:solute:proton symporter activity"/>
    <property type="evidence" value="ECO:0007669"/>
    <property type="project" value="TreeGrafter"/>
</dbReference>
<feature type="transmembrane region" description="Helical" evidence="8">
    <location>
        <begin position="6"/>
        <end position="27"/>
    </location>
</feature>
<evidence type="ECO:0000256" key="6">
    <source>
        <dbReference type="ARBA" id="ARBA00022989"/>
    </source>
</evidence>
<evidence type="ECO:0000256" key="2">
    <source>
        <dbReference type="ARBA" id="ARBA00010100"/>
    </source>
</evidence>
<feature type="transmembrane region" description="Helical" evidence="8">
    <location>
        <begin position="231"/>
        <end position="251"/>
    </location>
</feature>
<comment type="subcellular location">
    <subcellularLocation>
        <location evidence="1 8">Cell membrane</location>
        <topology evidence="1 8">Multi-pass membrane protein</topology>
    </subcellularLocation>
</comment>
<evidence type="ECO:0000256" key="4">
    <source>
        <dbReference type="ARBA" id="ARBA00022475"/>
    </source>
</evidence>
<gene>
    <name evidence="9" type="ORF">K8W16_05345</name>
</gene>
<feature type="transmembrane region" description="Helical" evidence="8">
    <location>
        <begin position="129"/>
        <end position="151"/>
    </location>
</feature>
<evidence type="ECO:0000256" key="1">
    <source>
        <dbReference type="ARBA" id="ARBA00004651"/>
    </source>
</evidence>
<dbReference type="AlphaFoldDB" id="A0A921AW64"/>
<dbReference type="GO" id="GO:0015129">
    <property type="term" value="F:lactate transmembrane transporter activity"/>
    <property type="evidence" value="ECO:0007669"/>
    <property type="project" value="UniProtKB-UniRule"/>
</dbReference>
<keyword evidence="6 8" id="KW-1133">Transmembrane helix</keyword>
<keyword evidence="7 8" id="KW-0472">Membrane</keyword>
<feature type="transmembrane region" description="Helical" evidence="8">
    <location>
        <begin position="62"/>
        <end position="82"/>
    </location>
</feature>
<feature type="transmembrane region" description="Helical" evidence="8">
    <location>
        <begin position="407"/>
        <end position="428"/>
    </location>
</feature>
<name>A0A921AW64_9BACT</name>
<reference evidence="9" key="1">
    <citation type="journal article" date="2021" name="PeerJ">
        <title>Extensive microbial diversity within the chicken gut microbiome revealed by metagenomics and culture.</title>
        <authorList>
            <person name="Gilroy R."/>
            <person name="Ravi A."/>
            <person name="Getino M."/>
            <person name="Pursley I."/>
            <person name="Horton D.L."/>
            <person name="Alikhan N.F."/>
            <person name="Baker D."/>
            <person name="Gharbi K."/>
            <person name="Hall N."/>
            <person name="Watson M."/>
            <person name="Adriaenssens E.M."/>
            <person name="Foster-Nyarko E."/>
            <person name="Jarju S."/>
            <person name="Secka A."/>
            <person name="Antonio M."/>
            <person name="Oren A."/>
            <person name="Chaudhuri R.R."/>
            <person name="La Ragione R."/>
            <person name="Hildebrand F."/>
            <person name="Pallen M.J."/>
        </authorList>
    </citation>
    <scope>NUCLEOTIDE SEQUENCE</scope>
    <source>
        <strain evidence="9">ChiGjej2B2-19336</strain>
    </source>
</reference>
<protein>
    <recommendedName>
        <fullName evidence="8">L-lactate permease</fullName>
    </recommendedName>
</protein>
<keyword evidence="5 8" id="KW-0812">Transmembrane</keyword>
<feature type="transmembrane region" description="Helical" evidence="8">
    <location>
        <begin position="200"/>
        <end position="219"/>
    </location>
</feature>
<dbReference type="EMBL" id="DYZA01000100">
    <property type="protein sequence ID" value="HJD97051.1"/>
    <property type="molecule type" value="Genomic_DNA"/>
</dbReference>
<evidence type="ECO:0000313" key="9">
    <source>
        <dbReference type="EMBL" id="HJD97051.1"/>
    </source>
</evidence>
<evidence type="ECO:0000256" key="7">
    <source>
        <dbReference type="ARBA" id="ARBA00023136"/>
    </source>
</evidence>
<reference evidence="9" key="2">
    <citation type="submission" date="2021-09" db="EMBL/GenBank/DDBJ databases">
        <authorList>
            <person name="Gilroy R."/>
        </authorList>
    </citation>
    <scope>NUCLEOTIDE SEQUENCE</scope>
    <source>
        <strain evidence="9">ChiGjej2B2-19336</strain>
    </source>
</reference>
<evidence type="ECO:0000256" key="3">
    <source>
        <dbReference type="ARBA" id="ARBA00022448"/>
    </source>
</evidence>
<comment type="similarity">
    <text evidence="2 8">Belongs to the lactate permease family.</text>
</comment>
<proteinExistence type="inferred from homology"/>
<keyword evidence="3 8" id="KW-0813">Transport</keyword>
<dbReference type="Pfam" id="PF02652">
    <property type="entry name" value="Lactate_perm"/>
    <property type="match status" value="1"/>
</dbReference>
<feature type="transmembrane region" description="Helical" evidence="8">
    <location>
        <begin position="363"/>
        <end position="386"/>
    </location>
</feature>
<dbReference type="PANTHER" id="PTHR30003">
    <property type="entry name" value="L-LACTATE PERMEASE"/>
    <property type="match status" value="1"/>
</dbReference>
<comment type="caution">
    <text evidence="9">The sequence shown here is derived from an EMBL/GenBank/DDBJ whole genome shotgun (WGS) entry which is preliminary data.</text>
</comment>
<evidence type="ECO:0000256" key="8">
    <source>
        <dbReference type="RuleBase" id="RU365092"/>
    </source>
</evidence>
<sequence>MNIELLALFAVAPLLVALILMAGLRWSSMRAMPLAWATGAILAILVWQLPIVRVIALTLEGFITAAGVLIIVFGALLIYYTLTYSGAMETIQAGMKKISPDRRVQTIIIGFMFAAFIEGAAGFGTPAALAAPLLLGLGFPPLCAAVICLAFNSIPVTFGAVGTPVLQGFKSIEALGMAALNTGDPALVYKTIGEYVTLMHLPMLFILPIFLLGFMTRFYGKNKSWAEGFAAWKYCLLASVCFGVPYLILAWTVGPELPSLLGGIIGLGVLVKLTQKGICVPEGTWDFDSSDKWDPDWIGEIKPSDVTEYKEHMSQGMAWLPYVLCGLILVVTRVPAFHLKPIVTDPMFNIGASNILGQEGVGAYIALMNLPGTVPFILVSIITIFLHGMLRNDEIGSNKVSKAWSTAFAKMKAPTISLLAAVALVSIFKGTSVSEATNHISMPMALAQSLADLAGGAWPALASYVGGLGAFITGSNTVSDMLFANFQWDMARTLGYTVPQHFIIIAAQGAGGAMGNMICIHNIVAACAVLGLIGKEGDILRRTVSPFILYGIAVGIVAFILM</sequence>